<dbReference type="PANTHER" id="PTHR36173:SF2">
    <property type="entry name" value="RIBONUCLEASE VAPC16"/>
    <property type="match status" value="1"/>
</dbReference>
<dbReference type="PANTHER" id="PTHR36173">
    <property type="entry name" value="RIBONUCLEASE VAPC16-RELATED"/>
    <property type="match status" value="1"/>
</dbReference>
<accession>A0ABU1DIP2</accession>
<dbReference type="InterPro" id="IPR052919">
    <property type="entry name" value="TA_system_RNase"/>
</dbReference>
<dbReference type="InterPro" id="IPR041705">
    <property type="entry name" value="PIN_Sll0205"/>
</dbReference>
<dbReference type="Pfam" id="PF01850">
    <property type="entry name" value="PIN"/>
    <property type="match status" value="1"/>
</dbReference>
<dbReference type="EMBL" id="JADBEO010000036">
    <property type="protein sequence ID" value="MDR4307959.1"/>
    <property type="molecule type" value="Genomic_DNA"/>
</dbReference>
<protein>
    <submittedName>
        <fullName evidence="2">Type II toxin-antitoxin system VapC family toxin</fullName>
    </submittedName>
</protein>
<feature type="domain" description="PIN" evidence="1">
    <location>
        <begin position="1"/>
        <end position="115"/>
    </location>
</feature>
<reference evidence="2" key="1">
    <citation type="submission" date="2020-10" db="EMBL/GenBank/DDBJ databases">
        <authorList>
            <person name="Abbas A."/>
            <person name="Razzaq R."/>
            <person name="Waqas M."/>
            <person name="Abbas N."/>
            <person name="Nielsen T.K."/>
            <person name="Hansen L.H."/>
            <person name="Hussain S."/>
            <person name="Shahid M."/>
        </authorList>
    </citation>
    <scope>NUCLEOTIDE SEQUENCE</scope>
    <source>
        <strain evidence="2">S14</strain>
    </source>
</reference>
<keyword evidence="3" id="KW-1185">Reference proteome</keyword>
<comment type="caution">
    <text evidence="2">The sequence shown here is derived from an EMBL/GenBank/DDBJ whole genome shotgun (WGS) entry which is preliminary data.</text>
</comment>
<name>A0ABU1DIP2_9HYPH</name>
<organism evidence="2 3">
    <name type="scientific">Chelatococcus sambhunathii</name>
    <dbReference type="NCBI Taxonomy" id="363953"/>
    <lineage>
        <taxon>Bacteria</taxon>
        <taxon>Pseudomonadati</taxon>
        <taxon>Pseudomonadota</taxon>
        <taxon>Alphaproteobacteria</taxon>
        <taxon>Hyphomicrobiales</taxon>
        <taxon>Chelatococcaceae</taxon>
        <taxon>Chelatococcus</taxon>
    </lineage>
</organism>
<proteinExistence type="predicted"/>
<sequence>MLLDSNVLIFWTTRSPILPPGARSAIREAPSVSVSMATVWELEIKKGIGKLHDVLNWEKIWGSGVALLDIEVDDAIVAGWLPLHHRDPFDRMIIAQAKRRGLPIVTRDRAFEHYGVPVIWA</sequence>
<gene>
    <name evidence="2" type="ORF">IHQ68_15160</name>
</gene>
<evidence type="ECO:0000313" key="3">
    <source>
        <dbReference type="Proteomes" id="UP001181622"/>
    </source>
</evidence>
<evidence type="ECO:0000313" key="2">
    <source>
        <dbReference type="EMBL" id="MDR4307959.1"/>
    </source>
</evidence>
<dbReference type="Proteomes" id="UP001181622">
    <property type="component" value="Unassembled WGS sequence"/>
</dbReference>
<dbReference type="InterPro" id="IPR029060">
    <property type="entry name" value="PIN-like_dom_sf"/>
</dbReference>
<dbReference type="CDD" id="cd09872">
    <property type="entry name" value="PIN_Sll0205-like"/>
    <property type="match status" value="1"/>
</dbReference>
<evidence type="ECO:0000259" key="1">
    <source>
        <dbReference type="Pfam" id="PF01850"/>
    </source>
</evidence>
<dbReference type="Gene3D" id="3.40.50.1010">
    <property type="entry name" value="5'-nuclease"/>
    <property type="match status" value="1"/>
</dbReference>
<dbReference type="InterPro" id="IPR002716">
    <property type="entry name" value="PIN_dom"/>
</dbReference>
<dbReference type="RefSeq" id="WP_309393299.1">
    <property type="nucleotide sequence ID" value="NZ_JADBEO010000036.1"/>
</dbReference>
<dbReference type="SUPFAM" id="SSF88723">
    <property type="entry name" value="PIN domain-like"/>
    <property type="match status" value="1"/>
</dbReference>